<reference evidence="1 2" key="1">
    <citation type="journal article" date="2015" name="Plant Cell">
        <title>Oil accumulation by the oleaginous diatom Fistulifera solaris as revealed by the genome and transcriptome.</title>
        <authorList>
            <person name="Tanaka T."/>
            <person name="Maeda Y."/>
            <person name="Veluchamy A."/>
            <person name="Tanaka M."/>
            <person name="Abida H."/>
            <person name="Marechal E."/>
            <person name="Bowler C."/>
            <person name="Muto M."/>
            <person name="Sunaga Y."/>
            <person name="Tanaka M."/>
            <person name="Yoshino T."/>
            <person name="Taniguchi T."/>
            <person name="Fukuda Y."/>
            <person name="Nemoto M."/>
            <person name="Matsumoto M."/>
            <person name="Wong P.S."/>
            <person name="Aburatani S."/>
            <person name="Fujibuchi W."/>
        </authorList>
    </citation>
    <scope>NUCLEOTIDE SEQUENCE [LARGE SCALE GENOMIC DNA]</scope>
    <source>
        <strain evidence="1 2">JPCC DA0580</strain>
    </source>
</reference>
<keyword evidence="2" id="KW-1185">Reference proteome</keyword>
<proteinExistence type="predicted"/>
<name>A0A1Z5K2C9_FISSO</name>
<protein>
    <submittedName>
        <fullName evidence="1">Uncharacterized protein</fullName>
    </submittedName>
</protein>
<gene>
    <name evidence="1" type="ORF">FisN_9Hh140</name>
</gene>
<evidence type="ECO:0000313" key="1">
    <source>
        <dbReference type="EMBL" id="GAX20415.1"/>
    </source>
</evidence>
<dbReference type="AlphaFoldDB" id="A0A1Z5K2C9"/>
<dbReference type="InParanoid" id="A0A1Z5K2C9"/>
<dbReference type="Proteomes" id="UP000198406">
    <property type="component" value="Unassembled WGS sequence"/>
</dbReference>
<organism evidence="1 2">
    <name type="scientific">Fistulifera solaris</name>
    <name type="common">Oleaginous diatom</name>
    <dbReference type="NCBI Taxonomy" id="1519565"/>
    <lineage>
        <taxon>Eukaryota</taxon>
        <taxon>Sar</taxon>
        <taxon>Stramenopiles</taxon>
        <taxon>Ochrophyta</taxon>
        <taxon>Bacillariophyta</taxon>
        <taxon>Bacillariophyceae</taxon>
        <taxon>Bacillariophycidae</taxon>
        <taxon>Naviculales</taxon>
        <taxon>Naviculaceae</taxon>
        <taxon>Fistulifera</taxon>
    </lineage>
</organism>
<comment type="caution">
    <text evidence="1">The sequence shown here is derived from an EMBL/GenBank/DDBJ whole genome shotgun (WGS) entry which is preliminary data.</text>
</comment>
<accession>A0A1Z5K2C9</accession>
<evidence type="ECO:0000313" key="2">
    <source>
        <dbReference type="Proteomes" id="UP000198406"/>
    </source>
</evidence>
<sequence length="299" mass="34174">MQSLTLEGETGLEEENLRFLLRSEKVQKLTLPQLDEDIVMLPFSAKVDHLDYEIKSSALLDGDVQSLNIVTQKLGFTIFEEGDAFPVETTLAFLRRLATLGHFVELKIRFTFDDDEMEVEIPDCVVQEVIRTALANPKLQVLDLTSCDDDIVSWERHVETLLQGLKDHKKLRTLKINVDEDAFGSDYSLLRQFLTDNRNVTVMNEEDEIYTDEADIDELYSLNRFYRGSADLVVTPSSERLSLVATALMETFSSDFQCSALLLSDHADVLYDLVHDVRVDELEDGLSDQRDTSKRRRRA</sequence>
<dbReference type="EMBL" id="BDSP01000147">
    <property type="protein sequence ID" value="GAX20415.1"/>
    <property type="molecule type" value="Genomic_DNA"/>
</dbReference>